<dbReference type="NCBIfam" id="TIGR00510">
    <property type="entry name" value="lipA"/>
    <property type="match status" value="1"/>
</dbReference>
<evidence type="ECO:0000313" key="12">
    <source>
        <dbReference type="Proteomes" id="UP000712007"/>
    </source>
</evidence>
<evidence type="ECO:0000256" key="3">
    <source>
        <dbReference type="ARBA" id="ARBA00022679"/>
    </source>
</evidence>
<dbReference type="AlphaFoldDB" id="A0A940DIW3"/>
<dbReference type="SUPFAM" id="SSF102114">
    <property type="entry name" value="Radical SAM enzymes"/>
    <property type="match status" value="1"/>
</dbReference>
<comment type="function">
    <text evidence="9">Catalyzes the radical-mediated insertion of two sulfur atoms into the C-6 and C-8 positions of the octanoyl moiety bound to the lipoyl domains of lipoate-dependent enzymes, thereby converting the octanoylated domains into lipoylated derivatives.</text>
</comment>
<organism evidence="11 12">
    <name type="scientific">Candidatus Aphodosoma intestinipullorum</name>
    <dbReference type="NCBI Taxonomy" id="2840674"/>
    <lineage>
        <taxon>Bacteria</taxon>
        <taxon>Pseudomonadati</taxon>
        <taxon>Bacteroidota</taxon>
        <taxon>Bacteroidia</taxon>
        <taxon>Bacteroidales</taxon>
        <taxon>Candidatus Aphodosoma</taxon>
    </lineage>
</organism>
<dbReference type="NCBIfam" id="NF004019">
    <property type="entry name" value="PRK05481.1"/>
    <property type="match status" value="1"/>
</dbReference>
<feature type="binding site" evidence="9">
    <location>
        <position position="72"/>
    </location>
    <ligand>
        <name>[4Fe-4S] cluster</name>
        <dbReference type="ChEBI" id="CHEBI:49883"/>
        <label>1</label>
    </ligand>
</feature>
<dbReference type="GO" id="GO:0005737">
    <property type="term" value="C:cytoplasm"/>
    <property type="evidence" value="ECO:0007669"/>
    <property type="project" value="UniProtKB-SubCell"/>
</dbReference>
<evidence type="ECO:0000259" key="10">
    <source>
        <dbReference type="PROSITE" id="PS51918"/>
    </source>
</evidence>
<dbReference type="GO" id="GO:0016992">
    <property type="term" value="F:lipoate synthase activity"/>
    <property type="evidence" value="ECO:0007669"/>
    <property type="project" value="UniProtKB-UniRule"/>
</dbReference>
<dbReference type="EC" id="2.8.1.8" evidence="9"/>
<comment type="cofactor">
    <cofactor evidence="9">
        <name>[4Fe-4S] cluster</name>
        <dbReference type="ChEBI" id="CHEBI:49883"/>
    </cofactor>
    <text evidence="9">Binds 2 [4Fe-4S] clusters per subunit. One cluster is coordinated with 3 cysteines and an exchangeable S-adenosyl-L-methionine.</text>
</comment>
<evidence type="ECO:0000256" key="2">
    <source>
        <dbReference type="ARBA" id="ARBA00022490"/>
    </source>
</evidence>
<evidence type="ECO:0000256" key="8">
    <source>
        <dbReference type="ARBA" id="ARBA00047326"/>
    </source>
</evidence>
<feature type="binding site" evidence="9">
    <location>
        <position position="87"/>
    </location>
    <ligand>
        <name>[4Fe-4S] cluster</name>
        <dbReference type="ChEBI" id="CHEBI:49883"/>
        <label>2</label>
        <note>4Fe-4S-S-AdoMet</note>
    </ligand>
</feature>
<evidence type="ECO:0000256" key="4">
    <source>
        <dbReference type="ARBA" id="ARBA00022691"/>
    </source>
</evidence>
<evidence type="ECO:0000256" key="7">
    <source>
        <dbReference type="ARBA" id="ARBA00023014"/>
    </source>
</evidence>
<keyword evidence="6 9" id="KW-0408">Iron</keyword>
<dbReference type="PIRSF" id="PIRSF005963">
    <property type="entry name" value="Lipoyl_synth"/>
    <property type="match status" value="1"/>
</dbReference>
<dbReference type="SFLD" id="SFLDF00271">
    <property type="entry name" value="lipoyl_synthase"/>
    <property type="match status" value="1"/>
</dbReference>
<keyword evidence="1 9" id="KW-0004">4Fe-4S</keyword>
<dbReference type="EMBL" id="JADIMV010000061">
    <property type="protein sequence ID" value="MBO8439744.1"/>
    <property type="molecule type" value="Genomic_DNA"/>
</dbReference>
<dbReference type="InterPro" id="IPR006638">
    <property type="entry name" value="Elp3/MiaA/NifB-like_rSAM"/>
</dbReference>
<dbReference type="SFLD" id="SFLDS00029">
    <property type="entry name" value="Radical_SAM"/>
    <property type="match status" value="1"/>
</dbReference>
<dbReference type="GO" id="GO:0051539">
    <property type="term" value="F:4 iron, 4 sulfur cluster binding"/>
    <property type="evidence" value="ECO:0007669"/>
    <property type="project" value="UniProtKB-UniRule"/>
</dbReference>
<evidence type="ECO:0000256" key="5">
    <source>
        <dbReference type="ARBA" id="ARBA00022723"/>
    </source>
</evidence>
<feature type="binding site" evidence="9">
    <location>
        <position position="91"/>
    </location>
    <ligand>
        <name>[4Fe-4S] cluster</name>
        <dbReference type="ChEBI" id="CHEBI:49883"/>
        <label>2</label>
        <note>4Fe-4S-S-AdoMet</note>
    </ligand>
</feature>
<feature type="domain" description="Radical SAM core" evidence="10">
    <location>
        <begin position="73"/>
        <end position="287"/>
    </location>
</feature>
<dbReference type="GO" id="GO:0046872">
    <property type="term" value="F:metal ion binding"/>
    <property type="evidence" value="ECO:0007669"/>
    <property type="project" value="UniProtKB-KW"/>
</dbReference>
<protein>
    <recommendedName>
        <fullName evidence="9">Lipoyl synthase</fullName>
        <ecNumber evidence="9">2.8.1.8</ecNumber>
    </recommendedName>
    <alternativeName>
        <fullName evidence="9">Lip-syn</fullName>
        <shortName evidence="9">LS</shortName>
    </alternativeName>
    <alternativeName>
        <fullName evidence="9">Lipoate synthase</fullName>
    </alternativeName>
    <alternativeName>
        <fullName evidence="9">Lipoic acid synthase</fullName>
    </alternativeName>
    <alternativeName>
        <fullName evidence="9">Sulfur insertion protein LipA</fullName>
    </alternativeName>
</protein>
<feature type="binding site" evidence="9">
    <location>
        <position position="66"/>
    </location>
    <ligand>
        <name>[4Fe-4S] cluster</name>
        <dbReference type="ChEBI" id="CHEBI:49883"/>
        <label>1</label>
    </ligand>
</feature>
<dbReference type="HAMAP" id="MF_00206">
    <property type="entry name" value="Lipoyl_synth"/>
    <property type="match status" value="1"/>
</dbReference>
<dbReference type="FunFam" id="3.20.20.70:FF:000040">
    <property type="entry name" value="Lipoyl synthase"/>
    <property type="match status" value="1"/>
</dbReference>
<sequence length="308" mass="34423">MSVLFIALRSPFTIFVPKNNIIEMEEKHVRKPEWLKIKIGSTETSAQVGNILRSHCLHTICTSGRCPNQAECWSRGTATFMILGNICTRSCRFCNTPTGHPLPPAADEPQKLAESVKLMKLKHAVITSVDRDDLPDQGAGHWAECIRAVRSENPGTTIEVLLPDFQGKAELMATVIDARPDILGHNIETVRRITPDVRSAARYDRSLEVLRQMATSGIPTKSSIMLGLGETRDEILETMDDLRAAGVTIFTLGQYLQPTRKHLPVREYVHPDTFREYKEIALKKGFRACESGPLVRSSYHAEGTFRSL</sequence>
<proteinExistence type="inferred from homology"/>
<keyword evidence="5 9" id="KW-0479">Metal-binding</keyword>
<comment type="similarity">
    <text evidence="9">Belongs to the radical SAM superfamily. Lipoyl synthase family.</text>
</comment>
<keyword evidence="2 9" id="KW-0963">Cytoplasm</keyword>
<gene>
    <name evidence="9 11" type="primary">lipA</name>
    <name evidence="11" type="ORF">IAC51_03750</name>
</gene>
<evidence type="ECO:0000313" key="11">
    <source>
        <dbReference type="EMBL" id="MBO8439744.1"/>
    </source>
</evidence>
<evidence type="ECO:0000256" key="9">
    <source>
        <dbReference type="HAMAP-Rule" id="MF_00206"/>
    </source>
</evidence>
<accession>A0A940DIW3</accession>
<keyword evidence="7 9" id="KW-0411">Iron-sulfur</keyword>
<dbReference type="PANTHER" id="PTHR10949">
    <property type="entry name" value="LIPOYL SYNTHASE"/>
    <property type="match status" value="1"/>
</dbReference>
<dbReference type="PANTHER" id="PTHR10949:SF0">
    <property type="entry name" value="LIPOYL SYNTHASE, MITOCHONDRIAL"/>
    <property type="match status" value="1"/>
</dbReference>
<dbReference type="GO" id="GO:0009249">
    <property type="term" value="P:protein lipoylation"/>
    <property type="evidence" value="ECO:0007669"/>
    <property type="project" value="UniProtKB-UniRule"/>
</dbReference>
<reference evidence="11" key="2">
    <citation type="journal article" date="2021" name="PeerJ">
        <title>Extensive microbial diversity within the chicken gut microbiome revealed by metagenomics and culture.</title>
        <authorList>
            <person name="Gilroy R."/>
            <person name="Ravi A."/>
            <person name="Getino M."/>
            <person name="Pursley I."/>
            <person name="Horton D.L."/>
            <person name="Alikhan N.F."/>
            <person name="Baker D."/>
            <person name="Gharbi K."/>
            <person name="Hall N."/>
            <person name="Watson M."/>
            <person name="Adriaenssens E.M."/>
            <person name="Foster-Nyarko E."/>
            <person name="Jarju S."/>
            <person name="Secka A."/>
            <person name="Antonio M."/>
            <person name="Oren A."/>
            <person name="Chaudhuri R.R."/>
            <person name="La Ragione R."/>
            <person name="Hildebrand F."/>
            <person name="Pallen M.J."/>
        </authorList>
    </citation>
    <scope>NUCLEOTIDE SEQUENCE</scope>
    <source>
        <strain evidence="11">3924</strain>
    </source>
</reference>
<dbReference type="SFLD" id="SFLDG01058">
    <property type="entry name" value="lipoyl_synthase_like"/>
    <property type="match status" value="1"/>
</dbReference>
<dbReference type="Gene3D" id="3.20.20.70">
    <property type="entry name" value="Aldolase class I"/>
    <property type="match status" value="1"/>
</dbReference>
<comment type="caution">
    <text evidence="11">The sequence shown here is derived from an EMBL/GenBank/DDBJ whole genome shotgun (WGS) entry which is preliminary data.</text>
</comment>
<feature type="binding site" evidence="9">
    <location>
        <position position="94"/>
    </location>
    <ligand>
        <name>[4Fe-4S] cluster</name>
        <dbReference type="ChEBI" id="CHEBI:49883"/>
        <label>2</label>
        <note>4Fe-4S-S-AdoMet</note>
    </ligand>
</feature>
<dbReference type="Proteomes" id="UP000712007">
    <property type="component" value="Unassembled WGS sequence"/>
</dbReference>
<evidence type="ECO:0000256" key="1">
    <source>
        <dbReference type="ARBA" id="ARBA00022485"/>
    </source>
</evidence>
<dbReference type="InterPro" id="IPR058240">
    <property type="entry name" value="rSAM_sf"/>
</dbReference>
<name>A0A940DIW3_9BACT</name>
<evidence type="ECO:0000256" key="6">
    <source>
        <dbReference type="ARBA" id="ARBA00023004"/>
    </source>
</evidence>
<dbReference type="SMART" id="SM00729">
    <property type="entry name" value="Elp3"/>
    <property type="match status" value="1"/>
</dbReference>
<dbReference type="InterPro" id="IPR003698">
    <property type="entry name" value="Lipoyl_synth"/>
</dbReference>
<dbReference type="PROSITE" id="PS51918">
    <property type="entry name" value="RADICAL_SAM"/>
    <property type="match status" value="1"/>
</dbReference>
<dbReference type="CDD" id="cd01335">
    <property type="entry name" value="Radical_SAM"/>
    <property type="match status" value="1"/>
</dbReference>
<comment type="pathway">
    <text evidence="9">Protein modification; protein lipoylation via endogenous pathway; protein N(6)-(lipoyl)lysine from octanoyl-[acyl-carrier-protein]: step 2/2.</text>
</comment>
<dbReference type="NCBIfam" id="NF009544">
    <property type="entry name" value="PRK12928.1"/>
    <property type="match status" value="1"/>
</dbReference>
<reference evidence="11" key="1">
    <citation type="submission" date="2020-10" db="EMBL/GenBank/DDBJ databases">
        <authorList>
            <person name="Gilroy R."/>
        </authorList>
    </citation>
    <scope>NUCLEOTIDE SEQUENCE</scope>
    <source>
        <strain evidence="11">3924</strain>
    </source>
</reference>
<dbReference type="Pfam" id="PF04055">
    <property type="entry name" value="Radical_SAM"/>
    <property type="match status" value="1"/>
</dbReference>
<dbReference type="InterPro" id="IPR007197">
    <property type="entry name" value="rSAM"/>
</dbReference>
<comment type="subcellular location">
    <subcellularLocation>
        <location evidence="9">Cytoplasm</location>
    </subcellularLocation>
</comment>
<feature type="binding site" evidence="9">
    <location>
        <position position="61"/>
    </location>
    <ligand>
        <name>[4Fe-4S] cluster</name>
        <dbReference type="ChEBI" id="CHEBI:49883"/>
        <label>1</label>
    </ligand>
</feature>
<feature type="binding site" evidence="9">
    <location>
        <position position="298"/>
    </location>
    <ligand>
        <name>[4Fe-4S] cluster</name>
        <dbReference type="ChEBI" id="CHEBI:49883"/>
        <label>1</label>
    </ligand>
</feature>
<comment type="catalytic activity">
    <reaction evidence="8 9">
        <text>[[Fe-S] cluster scaffold protein carrying a second [4Fe-4S](2+) cluster] + N(6)-octanoyl-L-lysyl-[protein] + 2 oxidized [2Fe-2S]-[ferredoxin] + 2 S-adenosyl-L-methionine + 4 H(+) = [[Fe-S] cluster scaffold protein] + N(6)-[(R)-dihydrolipoyl]-L-lysyl-[protein] + 4 Fe(3+) + 2 hydrogen sulfide + 2 5'-deoxyadenosine + 2 L-methionine + 2 reduced [2Fe-2S]-[ferredoxin]</text>
        <dbReference type="Rhea" id="RHEA:16585"/>
        <dbReference type="Rhea" id="RHEA-COMP:9928"/>
        <dbReference type="Rhea" id="RHEA-COMP:10000"/>
        <dbReference type="Rhea" id="RHEA-COMP:10001"/>
        <dbReference type="Rhea" id="RHEA-COMP:10475"/>
        <dbReference type="Rhea" id="RHEA-COMP:14568"/>
        <dbReference type="Rhea" id="RHEA-COMP:14569"/>
        <dbReference type="ChEBI" id="CHEBI:15378"/>
        <dbReference type="ChEBI" id="CHEBI:17319"/>
        <dbReference type="ChEBI" id="CHEBI:29034"/>
        <dbReference type="ChEBI" id="CHEBI:29919"/>
        <dbReference type="ChEBI" id="CHEBI:33722"/>
        <dbReference type="ChEBI" id="CHEBI:33737"/>
        <dbReference type="ChEBI" id="CHEBI:33738"/>
        <dbReference type="ChEBI" id="CHEBI:57844"/>
        <dbReference type="ChEBI" id="CHEBI:59789"/>
        <dbReference type="ChEBI" id="CHEBI:78809"/>
        <dbReference type="ChEBI" id="CHEBI:83100"/>
        <dbReference type="EC" id="2.8.1.8"/>
    </reaction>
</comment>
<keyword evidence="4 9" id="KW-0949">S-adenosyl-L-methionine</keyword>
<dbReference type="InterPro" id="IPR013785">
    <property type="entry name" value="Aldolase_TIM"/>
</dbReference>
<keyword evidence="3 9" id="KW-0808">Transferase</keyword>